<accession>A0A552UZA1</accession>
<dbReference type="PROSITE" id="PS51123">
    <property type="entry name" value="OMPA_2"/>
    <property type="match status" value="1"/>
</dbReference>
<organism evidence="7 8">
    <name type="scientific">Flavobacterium zepuense</name>
    <dbReference type="NCBI Taxonomy" id="2593302"/>
    <lineage>
        <taxon>Bacteria</taxon>
        <taxon>Pseudomonadati</taxon>
        <taxon>Bacteroidota</taxon>
        <taxon>Flavobacteriia</taxon>
        <taxon>Flavobacteriales</taxon>
        <taxon>Flavobacteriaceae</taxon>
        <taxon>Flavobacterium</taxon>
    </lineage>
</organism>
<dbReference type="PANTHER" id="PTHR30329:SF21">
    <property type="entry name" value="LIPOPROTEIN YIAD-RELATED"/>
    <property type="match status" value="1"/>
</dbReference>
<keyword evidence="3" id="KW-0998">Cell outer membrane</keyword>
<dbReference type="SUPFAM" id="SSF49464">
    <property type="entry name" value="Carboxypeptidase regulatory domain-like"/>
    <property type="match status" value="1"/>
</dbReference>
<dbReference type="Pfam" id="PF07676">
    <property type="entry name" value="PD40"/>
    <property type="match status" value="1"/>
</dbReference>
<proteinExistence type="predicted"/>
<keyword evidence="8" id="KW-1185">Reference proteome</keyword>
<comment type="caution">
    <text evidence="7">The sequence shown here is derived from an EMBL/GenBank/DDBJ whole genome shotgun (WGS) entry which is preliminary data.</text>
</comment>
<keyword evidence="2 4" id="KW-0472">Membrane</keyword>
<evidence type="ECO:0000259" key="6">
    <source>
        <dbReference type="PROSITE" id="PS51123"/>
    </source>
</evidence>
<dbReference type="PRINTS" id="PR01021">
    <property type="entry name" value="OMPADOMAIN"/>
</dbReference>
<comment type="subcellular location">
    <subcellularLocation>
        <location evidence="1">Cell outer membrane</location>
    </subcellularLocation>
</comment>
<feature type="domain" description="OmpA-like" evidence="6">
    <location>
        <begin position="506"/>
        <end position="628"/>
    </location>
</feature>
<dbReference type="InterPro" id="IPR036737">
    <property type="entry name" value="OmpA-like_sf"/>
</dbReference>
<feature type="chain" id="PRO_5022106738" evidence="5">
    <location>
        <begin position="20"/>
        <end position="628"/>
    </location>
</feature>
<dbReference type="SUPFAM" id="SSF82171">
    <property type="entry name" value="DPP6 N-terminal domain-like"/>
    <property type="match status" value="1"/>
</dbReference>
<dbReference type="CDD" id="cd07185">
    <property type="entry name" value="OmpA_C-like"/>
    <property type="match status" value="1"/>
</dbReference>
<evidence type="ECO:0000256" key="1">
    <source>
        <dbReference type="ARBA" id="ARBA00004442"/>
    </source>
</evidence>
<dbReference type="InterPro" id="IPR011659">
    <property type="entry name" value="WD40"/>
</dbReference>
<dbReference type="GO" id="GO:0009279">
    <property type="term" value="C:cell outer membrane"/>
    <property type="evidence" value="ECO:0007669"/>
    <property type="project" value="UniProtKB-SubCell"/>
</dbReference>
<dbReference type="Pfam" id="PF00691">
    <property type="entry name" value="OmpA"/>
    <property type="match status" value="1"/>
</dbReference>
<dbReference type="PANTHER" id="PTHR30329">
    <property type="entry name" value="STATOR ELEMENT OF FLAGELLAR MOTOR COMPLEX"/>
    <property type="match status" value="1"/>
</dbReference>
<reference evidence="7 8" key="1">
    <citation type="submission" date="2019-07" db="EMBL/GenBank/DDBJ databases">
        <title>Flavobacterium sp. nov., isolated from glacier ice.</title>
        <authorList>
            <person name="Liu Q."/>
            <person name="Xin Y.-H."/>
        </authorList>
    </citation>
    <scope>NUCLEOTIDE SEQUENCE [LARGE SCALE GENOMIC DNA]</scope>
    <source>
        <strain evidence="7 8">ZT4R6</strain>
    </source>
</reference>
<dbReference type="Pfam" id="PF13620">
    <property type="entry name" value="CarboxypepD_reg"/>
    <property type="match status" value="1"/>
</dbReference>
<protein>
    <submittedName>
        <fullName evidence="7">OmpA family protein</fullName>
    </submittedName>
</protein>
<dbReference type="RefSeq" id="WP_143373795.1">
    <property type="nucleotide sequence ID" value="NZ_VJVZ01000008.1"/>
</dbReference>
<feature type="signal peptide" evidence="5">
    <location>
        <begin position="1"/>
        <end position="19"/>
    </location>
</feature>
<dbReference type="InterPro" id="IPR008969">
    <property type="entry name" value="CarboxyPept-like_regulatory"/>
</dbReference>
<evidence type="ECO:0000313" key="8">
    <source>
        <dbReference type="Proteomes" id="UP000320643"/>
    </source>
</evidence>
<dbReference type="SUPFAM" id="SSF103088">
    <property type="entry name" value="OmpA-like"/>
    <property type="match status" value="1"/>
</dbReference>
<name>A0A552UZA1_9FLAO</name>
<evidence type="ECO:0000256" key="5">
    <source>
        <dbReference type="SAM" id="SignalP"/>
    </source>
</evidence>
<dbReference type="Gene3D" id="3.30.1330.60">
    <property type="entry name" value="OmpA-like domain"/>
    <property type="match status" value="1"/>
</dbReference>
<evidence type="ECO:0000256" key="3">
    <source>
        <dbReference type="ARBA" id="ARBA00023237"/>
    </source>
</evidence>
<dbReference type="InterPro" id="IPR050330">
    <property type="entry name" value="Bact_OuterMem_StrucFunc"/>
</dbReference>
<dbReference type="EMBL" id="VJVZ01000008">
    <property type="protein sequence ID" value="TRW23538.1"/>
    <property type="molecule type" value="Genomic_DNA"/>
</dbReference>
<evidence type="ECO:0000313" key="7">
    <source>
        <dbReference type="EMBL" id="TRW23538.1"/>
    </source>
</evidence>
<gene>
    <name evidence="7" type="ORF">FMM05_12820</name>
</gene>
<dbReference type="OrthoDB" id="9809364at2"/>
<dbReference type="InterPro" id="IPR006665">
    <property type="entry name" value="OmpA-like"/>
</dbReference>
<dbReference type="Gene3D" id="2.60.40.1120">
    <property type="entry name" value="Carboxypeptidase-like, regulatory domain"/>
    <property type="match status" value="1"/>
</dbReference>
<dbReference type="Proteomes" id="UP000320643">
    <property type="component" value="Unassembled WGS sequence"/>
</dbReference>
<dbReference type="AlphaFoldDB" id="A0A552UZA1"/>
<keyword evidence="5" id="KW-0732">Signal</keyword>
<sequence>MTKRLFLWGLVLCATVTFAQSKLKKADNLFANLAYIDAAKAYEDYFTTVDNPKPQSLINAAESNYYTGNTGKAVMYYEKYIESGVIVEGANIDLHYSQALRMEKKYDQADLVLFSMYKHDENRVQELTKQKTYLDSINGKPEKFELKNLASNTAMADFGTVFYNKQVVFTSAKDSVRNGAKVYDWNGQPYLSIFIADRNADGTFSNEKKFLNNAQTGYHNAAVGFSPNLKTVYVSVNNVDKQDKLQNSKKGTNNIQLVYGEIQGDRLTKKQTAPFNSADYSVGQPAVSSDGKWLYFVSDMPGGYGATDIYYCKLYPDGALGTPKNAGPQINTQGREMFPYYDGGTLYFSSDGHYGMGGLDVFKSTLADDSYTLPQNLGKPVNSNRDDFAYIINNEGWGYVSSNREGGRGDDDIYYFTPKDVTCEQVITGKVTNKKSGEPIQGVQIKANVAGSAVSTASDKEGVYSITIPCDAKPDVTAALEGYTTNKPDANGNVELQAYKDLVKLEDNVEKVDINPIYFDFDQYYITPQAATELDKVVFVMQHFPDVVIKIESHTDSRGKDDYNLRLSDDRAKSTYSYIVSKGIDPKRIESVKGYGETQLRNKCSNDVPCTDEEHQLNRRSDFIIVKK</sequence>
<evidence type="ECO:0000256" key="4">
    <source>
        <dbReference type="PROSITE-ProRule" id="PRU00473"/>
    </source>
</evidence>
<dbReference type="InterPro" id="IPR006664">
    <property type="entry name" value="OMP_bac"/>
</dbReference>
<evidence type="ECO:0000256" key="2">
    <source>
        <dbReference type="ARBA" id="ARBA00023136"/>
    </source>
</evidence>